<feature type="domain" description="UspA" evidence="2">
    <location>
        <begin position="10"/>
        <end position="144"/>
    </location>
</feature>
<evidence type="ECO:0000313" key="3">
    <source>
        <dbReference type="EMBL" id="SIR56792.1"/>
    </source>
</evidence>
<name>A0A1N7BZQ3_9ACTN</name>
<sequence length="292" mass="29945">MVNSSDGQAVVVGVDGSEPALRAVRLAATEATRRQRPLRVIHGFIWPLLHVPLTIPSGPPAGLREQAEQIVAAAVAEAETTAPGVRVTGETIDGEATAVLLGETAAAAMIVLGDRGLGGFSALVVGSVAIQVASYADCPVLVARGAPRTEGPVVVGVDGSQSSILALGFAADTAAARGAELLAVHAYRHPTSTGPGDMQPLVYDEAQLHGEEERVLAESLAGLADRYPELHVTRQAVRARPGKALTEASRTAQLVVVGGQGRGEFTGLLLGSVSQSVLHHADCPVAVVRGPR</sequence>
<dbReference type="PANTHER" id="PTHR46553:SF3">
    <property type="entry name" value="ADENINE NUCLEOTIDE ALPHA HYDROLASES-LIKE SUPERFAMILY PROTEIN"/>
    <property type="match status" value="1"/>
</dbReference>
<protein>
    <submittedName>
        <fullName evidence="3">Nucleotide-binding universal stress protein, UspA family</fullName>
    </submittedName>
</protein>
<dbReference type="STRING" id="1198245.SAMN05444858_11223"/>
<dbReference type="InterPro" id="IPR014729">
    <property type="entry name" value="Rossmann-like_a/b/a_fold"/>
</dbReference>
<evidence type="ECO:0000256" key="1">
    <source>
        <dbReference type="ARBA" id="ARBA00008791"/>
    </source>
</evidence>
<reference evidence="3 4" key="1">
    <citation type="submission" date="2017-01" db="EMBL/GenBank/DDBJ databases">
        <authorList>
            <person name="Mah S.A."/>
            <person name="Swanson W.J."/>
            <person name="Moy G.W."/>
            <person name="Vacquier V.D."/>
        </authorList>
    </citation>
    <scope>NUCLEOTIDE SEQUENCE [LARGE SCALE GENOMIC DNA]</scope>
    <source>
        <strain evidence="3 4">DSM 45758</strain>
    </source>
</reference>
<dbReference type="Gene3D" id="3.40.50.620">
    <property type="entry name" value="HUPs"/>
    <property type="match status" value="2"/>
</dbReference>
<comment type="similarity">
    <text evidence="1">Belongs to the universal stress protein A family.</text>
</comment>
<dbReference type="Pfam" id="PF00582">
    <property type="entry name" value="Usp"/>
    <property type="match status" value="2"/>
</dbReference>
<dbReference type="AlphaFoldDB" id="A0A1N7BZQ3"/>
<proteinExistence type="inferred from homology"/>
<dbReference type="PRINTS" id="PR01438">
    <property type="entry name" value="UNVRSLSTRESS"/>
</dbReference>
<gene>
    <name evidence="3" type="ORF">SAMN05444858_11223</name>
</gene>
<accession>A0A1N7BZQ3</accession>
<dbReference type="InterPro" id="IPR006016">
    <property type="entry name" value="UspA"/>
</dbReference>
<evidence type="ECO:0000313" key="4">
    <source>
        <dbReference type="Proteomes" id="UP000186004"/>
    </source>
</evidence>
<dbReference type="PANTHER" id="PTHR46553">
    <property type="entry name" value="ADENINE NUCLEOTIDE ALPHA HYDROLASES-LIKE SUPERFAMILY PROTEIN"/>
    <property type="match status" value="1"/>
</dbReference>
<keyword evidence="4" id="KW-1185">Reference proteome</keyword>
<dbReference type="EMBL" id="FTNF01000012">
    <property type="protein sequence ID" value="SIR56792.1"/>
    <property type="molecule type" value="Genomic_DNA"/>
</dbReference>
<dbReference type="InterPro" id="IPR006015">
    <property type="entry name" value="Universal_stress_UspA"/>
</dbReference>
<dbReference type="Proteomes" id="UP000186004">
    <property type="component" value="Unassembled WGS sequence"/>
</dbReference>
<evidence type="ECO:0000259" key="2">
    <source>
        <dbReference type="Pfam" id="PF00582"/>
    </source>
</evidence>
<feature type="domain" description="UspA" evidence="2">
    <location>
        <begin position="152"/>
        <end position="289"/>
    </location>
</feature>
<organism evidence="3 4">
    <name type="scientific">Micromonospora avicenniae</name>
    <dbReference type="NCBI Taxonomy" id="1198245"/>
    <lineage>
        <taxon>Bacteria</taxon>
        <taxon>Bacillati</taxon>
        <taxon>Actinomycetota</taxon>
        <taxon>Actinomycetes</taxon>
        <taxon>Micromonosporales</taxon>
        <taxon>Micromonosporaceae</taxon>
        <taxon>Micromonospora</taxon>
    </lineage>
</organism>
<dbReference type="SUPFAM" id="SSF52402">
    <property type="entry name" value="Adenine nucleotide alpha hydrolases-like"/>
    <property type="match status" value="2"/>
</dbReference>